<dbReference type="InterPro" id="IPR013785">
    <property type="entry name" value="Aldolase_TIM"/>
</dbReference>
<sequence>MTRTLDDCYSIERLRQRARARLPRPIFDFFDGGAEDERTLRDNAEAFASVRLAPHVLRDVSRVDLSATLLERPAGLPLAIGPTGAVGFGWRGGDVMLARAAAAAGIPYALSTSATAAIEEIADKAPGRLWFQAYILQDKDRLHDLVARAGAAGYEALVITVDLPVGGKRERDLAHGLAFPMKIRPRNFFQFARKPAWSLDMLLRRPPVMPSLAGLNQVAADRKAMRSVAGRNYDPSFDLAALARLRDRWPGKLIVKGVVHGGDVDAIVRLGADALVVSNHGGRQLDGGIASLWALPEIVAAAGGRVPVLLDGGVRRGSDVYKALALGAAGVLAGRATLYGVLAGGEAGATKALAILRDELARTMQLCGTPTLGAIGPDVLRLPQPFPPFAFPPFVRGVPGPDHGAAAPAASVRTMPREI</sequence>
<keyword evidence="2 7" id="KW-0285">Flavoprotein</keyword>
<dbReference type="GO" id="GO:0004459">
    <property type="term" value="F:L-lactate dehydrogenase (NAD+) activity"/>
    <property type="evidence" value="ECO:0007669"/>
    <property type="project" value="TreeGrafter"/>
</dbReference>
<dbReference type="PANTHER" id="PTHR10578:SF107">
    <property type="entry name" value="2-HYDROXYACID OXIDASE 1"/>
    <property type="match status" value="1"/>
</dbReference>
<dbReference type="InterPro" id="IPR012133">
    <property type="entry name" value="Alpha-hydoxy_acid_DH_FMN"/>
</dbReference>
<dbReference type="InterPro" id="IPR000262">
    <property type="entry name" value="FMN-dep_DH"/>
</dbReference>
<dbReference type="Proteomes" id="UP000290849">
    <property type="component" value="Unassembled WGS sequence"/>
</dbReference>
<feature type="domain" description="FMN hydroxy acid dehydrogenase" evidence="8">
    <location>
        <begin position="3"/>
        <end position="385"/>
    </location>
</feature>
<proteinExistence type="inferred from homology"/>
<dbReference type="GO" id="GO:0005886">
    <property type="term" value="C:plasma membrane"/>
    <property type="evidence" value="ECO:0007669"/>
    <property type="project" value="TreeGrafter"/>
</dbReference>
<evidence type="ECO:0000256" key="4">
    <source>
        <dbReference type="ARBA" id="ARBA00023002"/>
    </source>
</evidence>
<feature type="binding site" evidence="7">
    <location>
        <position position="169"/>
    </location>
    <ligand>
        <name>glyoxylate</name>
        <dbReference type="ChEBI" id="CHEBI:36655"/>
    </ligand>
</feature>
<evidence type="ECO:0000256" key="3">
    <source>
        <dbReference type="ARBA" id="ARBA00022643"/>
    </source>
</evidence>
<evidence type="ECO:0000256" key="7">
    <source>
        <dbReference type="PIRSR" id="PIRSR000138-2"/>
    </source>
</evidence>
<dbReference type="GO" id="GO:0010181">
    <property type="term" value="F:FMN binding"/>
    <property type="evidence" value="ECO:0007669"/>
    <property type="project" value="InterPro"/>
</dbReference>
<dbReference type="RefSeq" id="WP_129152372.1">
    <property type="nucleotide sequence ID" value="NZ_JBHSDO010000017.1"/>
</dbReference>
<evidence type="ECO:0000313" key="10">
    <source>
        <dbReference type="Proteomes" id="UP000290849"/>
    </source>
</evidence>
<organism evidence="9 10">
    <name type="scientific">Achromobacter aloeverae</name>
    <dbReference type="NCBI Taxonomy" id="1750518"/>
    <lineage>
        <taxon>Bacteria</taxon>
        <taxon>Pseudomonadati</taxon>
        <taxon>Pseudomonadota</taxon>
        <taxon>Betaproteobacteria</taxon>
        <taxon>Burkholderiales</taxon>
        <taxon>Alcaligenaceae</taxon>
        <taxon>Achromobacter</taxon>
    </lineage>
</organism>
<gene>
    <name evidence="9" type="ORF">C7R54_20990</name>
</gene>
<feature type="binding site" evidence="7">
    <location>
        <begin position="334"/>
        <end position="335"/>
    </location>
    <ligand>
        <name>FMN</name>
        <dbReference type="ChEBI" id="CHEBI:58210"/>
    </ligand>
</feature>
<feature type="active site" description="Proton acceptor" evidence="6">
    <location>
        <position position="280"/>
    </location>
</feature>
<name>A0A4Q1HHQ0_9BURK</name>
<dbReference type="PIRSF" id="PIRSF000138">
    <property type="entry name" value="Al-hdrx_acd_dh"/>
    <property type="match status" value="1"/>
</dbReference>
<comment type="similarity">
    <text evidence="5">Belongs to the FMN-dependent alpha-hydroxy acid dehydrogenase family.</text>
</comment>
<dbReference type="Pfam" id="PF01070">
    <property type="entry name" value="FMN_dh"/>
    <property type="match status" value="1"/>
</dbReference>
<evidence type="ECO:0000313" key="9">
    <source>
        <dbReference type="EMBL" id="RXN86204.1"/>
    </source>
</evidence>
<dbReference type="CDD" id="cd02809">
    <property type="entry name" value="alpha_hydroxyacid_oxid_FMN"/>
    <property type="match status" value="1"/>
</dbReference>
<comment type="caution">
    <text evidence="9">The sequence shown here is derived from an EMBL/GenBank/DDBJ whole genome shotgun (WGS) entry which is preliminary data.</text>
</comment>
<feature type="binding site" evidence="7">
    <location>
        <begin position="82"/>
        <end position="84"/>
    </location>
    <ligand>
        <name>FMN</name>
        <dbReference type="ChEBI" id="CHEBI:58210"/>
    </ligand>
</feature>
<keyword evidence="10" id="KW-1185">Reference proteome</keyword>
<keyword evidence="3 7" id="KW-0288">FMN</keyword>
<feature type="binding site" evidence="7">
    <location>
        <position position="111"/>
    </location>
    <ligand>
        <name>FMN</name>
        <dbReference type="ChEBI" id="CHEBI:58210"/>
    </ligand>
</feature>
<feature type="binding site" evidence="7">
    <location>
        <position position="283"/>
    </location>
    <ligand>
        <name>glyoxylate</name>
        <dbReference type="ChEBI" id="CHEBI:36655"/>
    </ligand>
</feature>
<evidence type="ECO:0000256" key="2">
    <source>
        <dbReference type="ARBA" id="ARBA00022630"/>
    </source>
</evidence>
<feature type="binding site" evidence="7">
    <location>
        <position position="280"/>
    </location>
    <ligand>
        <name>glyoxylate</name>
        <dbReference type="ChEBI" id="CHEBI:36655"/>
    </ligand>
</feature>
<feature type="binding site" evidence="7">
    <location>
        <position position="134"/>
    </location>
    <ligand>
        <name>glyoxylate</name>
        <dbReference type="ChEBI" id="CHEBI:36655"/>
    </ligand>
</feature>
<evidence type="ECO:0000256" key="1">
    <source>
        <dbReference type="ARBA" id="ARBA00001917"/>
    </source>
</evidence>
<dbReference type="FunFam" id="3.20.20.70:FF:000029">
    <property type="entry name" value="L-lactate dehydrogenase"/>
    <property type="match status" value="1"/>
</dbReference>
<feature type="binding site" evidence="7">
    <location>
        <position position="132"/>
    </location>
    <ligand>
        <name>glyoxylate</name>
        <dbReference type="ChEBI" id="CHEBI:36655"/>
    </ligand>
</feature>
<feature type="binding site" evidence="7">
    <location>
        <position position="278"/>
    </location>
    <ligand>
        <name>FMN</name>
        <dbReference type="ChEBI" id="CHEBI:58210"/>
    </ligand>
</feature>
<dbReference type="SUPFAM" id="SSF51395">
    <property type="entry name" value="FMN-linked oxidoreductases"/>
    <property type="match status" value="1"/>
</dbReference>
<dbReference type="OrthoDB" id="8717062at2"/>
<dbReference type="AlphaFoldDB" id="A0A4Q1HHQ0"/>
<accession>A0A4Q1HHQ0</accession>
<dbReference type="EMBL" id="PYAL01000006">
    <property type="protein sequence ID" value="RXN86204.1"/>
    <property type="molecule type" value="Genomic_DNA"/>
</dbReference>
<dbReference type="InterPro" id="IPR008259">
    <property type="entry name" value="FMN_hydac_DH_AS"/>
</dbReference>
<dbReference type="PANTHER" id="PTHR10578">
    <property type="entry name" value="S -2-HYDROXY-ACID OXIDASE-RELATED"/>
    <property type="match status" value="1"/>
</dbReference>
<dbReference type="PROSITE" id="PS00557">
    <property type="entry name" value="FMN_HYDROXY_ACID_DH_1"/>
    <property type="match status" value="1"/>
</dbReference>
<dbReference type="Gene3D" id="3.20.20.70">
    <property type="entry name" value="Aldolase class I"/>
    <property type="match status" value="1"/>
</dbReference>
<evidence type="ECO:0000256" key="6">
    <source>
        <dbReference type="PIRSR" id="PIRSR000138-1"/>
    </source>
</evidence>
<comment type="cofactor">
    <cofactor evidence="1">
        <name>FMN</name>
        <dbReference type="ChEBI" id="CHEBI:58210"/>
    </cofactor>
</comment>
<protein>
    <submittedName>
        <fullName evidence="9">Alpha-hydroxy-acid oxidizing protein</fullName>
    </submittedName>
</protein>
<keyword evidence="4" id="KW-0560">Oxidoreductase</keyword>
<dbReference type="GO" id="GO:0009060">
    <property type="term" value="P:aerobic respiration"/>
    <property type="evidence" value="ECO:0007669"/>
    <property type="project" value="TreeGrafter"/>
</dbReference>
<reference evidence="9 10" key="1">
    <citation type="journal article" date="2017" name="Int. J. Syst. Evol. Microbiol.">
        <title>Achromobacter aloeverae sp. nov., isolated from the root of Aloe vera (L.) Burm.f.</title>
        <authorList>
            <person name="Kuncharoen N."/>
            <person name="Muramatsu Y."/>
            <person name="Shibata C."/>
            <person name="Kamakura Y."/>
            <person name="Nakagawa Y."/>
            <person name="Tanasupawat S."/>
        </authorList>
    </citation>
    <scope>NUCLEOTIDE SEQUENCE [LARGE SCALE GENOMIC DNA]</scope>
    <source>
        <strain evidence="9 10">AVA-1</strain>
    </source>
</reference>
<feature type="binding site" evidence="7">
    <location>
        <position position="256"/>
    </location>
    <ligand>
        <name>FMN</name>
        <dbReference type="ChEBI" id="CHEBI:58210"/>
    </ligand>
</feature>
<evidence type="ECO:0000259" key="8">
    <source>
        <dbReference type="PROSITE" id="PS51349"/>
    </source>
</evidence>
<feature type="binding site" evidence="7">
    <location>
        <position position="160"/>
    </location>
    <ligand>
        <name>FMN</name>
        <dbReference type="ChEBI" id="CHEBI:58210"/>
    </ligand>
</feature>
<feature type="binding site" evidence="7">
    <location>
        <begin position="311"/>
        <end position="315"/>
    </location>
    <ligand>
        <name>FMN</name>
        <dbReference type="ChEBI" id="CHEBI:58210"/>
    </ligand>
</feature>
<dbReference type="InterPro" id="IPR037396">
    <property type="entry name" value="FMN_HAD"/>
</dbReference>
<dbReference type="PROSITE" id="PS51349">
    <property type="entry name" value="FMN_HYDROXY_ACID_DH_2"/>
    <property type="match status" value="1"/>
</dbReference>
<evidence type="ECO:0000256" key="5">
    <source>
        <dbReference type="ARBA" id="ARBA00024042"/>
    </source>
</evidence>